<feature type="transmembrane region" description="Helical" evidence="1">
    <location>
        <begin position="12"/>
        <end position="29"/>
    </location>
</feature>
<comment type="caution">
    <text evidence="2">The sequence shown here is derived from an EMBL/GenBank/DDBJ whole genome shotgun (WGS) entry which is preliminary data.</text>
</comment>
<feature type="transmembrane region" description="Helical" evidence="1">
    <location>
        <begin position="444"/>
        <end position="460"/>
    </location>
</feature>
<sequence length="463" mass="52775">MNKLIIQKEFFSYLTVFILTAIIAIPSYMSISLFPFVVFIVGVIALLYRISLGLAFFLISIVASSDIAYNLGKEDSIGISSIFTTSIGPINLSVLWTLIIVCFLFSKELKNRELDKRLFLISSFLVVYSVLGVQYIGLQGSRWISDFAYFVNAICGITIVKYLIDTRYQPGISRLFEDTKLICMVFSSKMLIQTLHALYILREFSFTNYLSESGIYLSCFFIPFVIVFRNKFKSNIVFYLCLFTPMLANFISAARGRVIIILFSIIVTLVILRKVKILIYIVPVVILSFFLVQSYAPEYFNYMLWKMTSFEIGGDSSQSSTVRFIEFVNILMAHFEKGYSLLIGLGFGSYFDSTNYPFPFGLYGTGSYPDVWIQNDTFFKPHGSWQFIFMKFGLLGFLIVFAYLPILAYRKFVLLMSSSTEKGIMLASLASIIPLYLTNFTSKLQIMSALIVGIIIYLKVNNE</sequence>
<dbReference type="Proteomes" id="UP000041625">
    <property type="component" value="Unassembled WGS sequence"/>
</dbReference>
<feature type="transmembrane region" description="Helical" evidence="1">
    <location>
        <begin position="421"/>
        <end position="438"/>
    </location>
</feature>
<dbReference type="AlphaFoldDB" id="A0AA87C2R1"/>
<feature type="transmembrane region" description="Helical" evidence="1">
    <location>
        <begin position="277"/>
        <end position="296"/>
    </location>
</feature>
<feature type="transmembrane region" description="Helical" evidence="1">
    <location>
        <begin position="257"/>
        <end position="272"/>
    </location>
</feature>
<name>A0AA87C2R1_9VIBR</name>
<dbReference type="EMBL" id="CCKJ01000142">
    <property type="protein sequence ID" value="CDU10777.1"/>
    <property type="molecule type" value="Genomic_DNA"/>
</dbReference>
<proteinExistence type="predicted"/>
<reference evidence="2 3" key="1">
    <citation type="submission" date="2014-06" db="EMBL/GenBank/DDBJ databases">
        <authorList>
            <person name="Le Roux F."/>
        </authorList>
    </citation>
    <scope>NUCLEOTIDE SEQUENCE [LARGE SCALE GENOMIC DNA]</scope>
    <source>
        <strain evidence="2 3">J2-31</strain>
    </source>
</reference>
<feature type="transmembrane region" description="Helical" evidence="1">
    <location>
        <begin position="388"/>
        <end position="409"/>
    </location>
</feature>
<dbReference type="RefSeq" id="WP_050652047.1">
    <property type="nucleotide sequence ID" value="NZ_LK934073.1"/>
</dbReference>
<evidence type="ECO:0000313" key="3">
    <source>
        <dbReference type="Proteomes" id="UP000041625"/>
    </source>
</evidence>
<keyword evidence="1" id="KW-1133">Transmembrane helix</keyword>
<feature type="transmembrane region" description="Helical" evidence="1">
    <location>
        <begin position="213"/>
        <end position="229"/>
    </location>
</feature>
<accession>A0AA87C2R1</accession>
<feature type="transmembrane region" description="Helical" evidence="1">
    <location>
        <begin position="36"/>
        <end position="62"/>
    </location>
</feature>
<gene>
    <name evidence="2" type="ORF">VCR31J2_2260044</name>
</gene>
<keyword evidence="1" id="KW-0472">Membrane</keyword>
<keyword evidence="3" id="KW-1185">Reference proteome</keyword>
<evidence type="ECO:0000256" key="1">
    <source>
        <dbReference type="SAM" id="Phobius"/>
    </source>
</evidence>
<keyword evidence="1" id="KW-0812">Transmembrane</keyword>
<evidence type="ECO:0000313" key="2">
    <source>
        <dbReference type="EMBL" id="CDU10777.1"/>
    </source>
</evidence>
<organism evidence="2 3">
    <name type="scientific">Vibrio coralliirubri</name>
    <dbReference type="NCBI Taxonomy" id="1516159"/>
    <lineage>
        <taxon>Bacteria</taxon>
        <taxon>Pseudomonadati</taxon>
        <taxon>Pseudomonadota</taxon>
        <taxon>Gammaproteobacteria</taxon>
        <taxon>Vibrionales</taxon>
        <taxon>Vibrionaceae</taxon>
        <taxon>Vibrio</taxon>
    </lineage>
</organism>
<feature type="transmembrane region" description="Helical" evidence="1">
    <location>
        <begin position="82"/>
        <end position="106"/>
    </location>
</feature>
<feature type="transmembrane region" description="Helical" evidence="1">
    <location>
        <begin position="118"/>
        <end position="137"/>
    </location>
</feature>
<protein>
    <recommendedName>
        <fullName evidence="4">O-antigen polymerase</fullName>
    </recommendedName>
</protein>
<feature type="transmembrane region" description="Helical" evidence="1">
    <location>
        <begin position="143"/>
        <end position="160"/>
    </location>
</feature>
<evidence type="ECO:0008006" key="4">
    <source>
        <dbReference type="Google" id="ProtNLM"/>
    </source>
</evidence>